<reference evidence="1 2" key="1">
    <citation type="journal article" date="2014" name="Genome Announc.">
        <title>Draft Genome Sequence of Kocuria palustris PEL.</title>
        <authorList>
            <person name="Sharma G."/>
            <person name="Khatri I."/>
            <person name="Subramanian S."/>
        </authorList>
    </citation>
    <scope>NUCLEOTIDE SEQUENCE [LARGE SCALE GENOMIC DNA]</scope>
    <source>
        <strain evidence="1 2">PEL</strain>
    </source>
</reference>
<dbReference type="GeneID" id="93317064"/>
<dbReference type="AlphaFoldDB" id="M2XA69"/>
<dbReference type="SUPFAM" id="SSF51219">
    <property type="entry name" value="TRAP-like"/>
    <property type="match status" value="1"/>
</dbReference>
<dbReference type="Gene3D" id="3.60.160.10">
    <property type="entry name" value="Mitochondrial biogenesis AIM24"/>
    <property type="match status" value="1"/>
</dbReference>
<protein>
    <recommendedName>
        <fullName evidence="3">DUF124 domain-containing protein</fullName>
    </recommendedName>
</protein>
<proteinExistence type="predicted"/>
<dbReference type="PANTHER" id="PTHR38074">
    <property type="entry name" value="ALTERED INHERITANCE OF MITOCHONDRIA PROTEIN 24, MITOCHONDRIAL"/>
    <property type="match status" value="1"/>
</dbReference>
<comment type="caution">
    <text evidence="1">The sequence shown here is derived from an EMBL/GenBank/DDBJ whole genome shotgun (WGS) entry which is preliminary data.</text>
</comment>
<dbReference type="RefSeq" id="WP_006215175.1">
    <property type="nucleotide sequence ID" value="NZ_ANHZ02000018.1"/>
</dbReference>
<organism evidence="1 2">
    <name type="scientific">Kocuria palustris PEL</name>
    <dbReference type="NCBI Taxonomy" id="1236550"/>
    <lineage>
        <taxon>Bacteria</taxon>
        <taxon>Bacillati</taxon>
        <taxon>Actinomycetota</taxon>
        <taxon>Actinomycetes</taxon>
        <taxon>Micrococcales</taxon>
        <taxon>Micrococcaceae</taxon>
        <taxon>Kocuria</taxon>
    </lineage>
</organism>
<name>M2XA69_9MICC</name>
<dbReference type="InterPro" id="IPR002838">
    <property type="entry name" value="AIM24"/>
</dbReference>
<evidence type="ECO:0000313" key="2">
    <source>
        <dbReference type="Proteomes" id="UP000009877"/>
    </source>
</evidence>
<dbReference type="Proteomes" id="UP000009877">
    <property type="component" value="Unassembled WGS sequence"/>
</dbReference>
<gene>
    <name evidence="1" type="ORF">C884_00749</name>
</gene>
<sequence length="223" mass="24007">MRSELFAPDHMERETQDQWALQSSKMLRVNMSQDIIATKGAMVAYQGQMTFTHEGSGSLGKFLKKAMTSEGGAMMRVSGQGEVFFARQARNIFLIQLEGEAITVDSDSLLAFDGSLNWDIKRIQGAGFMAGGLFNLELSGHGFIAVCCDGEPMVLDASTQPTFVDPQAAVCWSTNLAPSIKNDFNFSGMFRGGSGEAFQLAFHGPGFVVVQPSEGVPVITTGS</sequence>
<keyword evidence="2" id="KW-1185">Reference proteome</keyword>
<dbReference type="EMBL" id="ANHZ02000018">
    <property type="protein sequence ID" value="EME35981.1"/>
    <property type="molecule type" value="Genomic_DNA"/>
</dbReference>
<dbReference type="Pfam" id="PF01987">
    <property type="entry name" value="AIM24"/>
    <property type="match status" value="1"/>
</dbReference>
<evidence type="ECO:0008006" key="3">
    <source>
        <dbReference type="Google" id="ProtNLM"/>
    </source>
</evidence>
<evidence type="ECO:0000313" key="1">
    <source>
        <dbReference type="EMBL" id="EME35981.1"/>
    </source>
</evidence>
<accession>M2XA69</accession>
<dbReference type="InterPro" id="IPR036983">
    <property type="entry name" value="AIM24_sf"/>
</dbReference>
<dbReference type="PANTHER" id="PTHR38074:SF1">
    <property type="entry name" value="ALTERED INHERITANCE OF MITOCHONDRIA PROTEIN 24, MITOCHONDRIAL"/>
    <property type="match status" value="1"/>
</dbReference>
<dbReference type="InterPro" id="IPR016031">
    <property type="entry name" value="Trp_RNA-bd_attenuator-like_dom"/>
</dbReference>